<sequence>MTHPDHLLRTNPETHCHRFAFQSNSALGLVVFMNRMLFSHRFCCSFAHLTAVSYGELLHTLWVYTSPKGSPLWHRRLLVA</sequence>
<protein>
    <submittedName>
        <fullName evidence="1">Uncharacterized protein</fullName>
    </submittedName>
</protein>
<evidence type="ECO:0000313" key="2">
    <source>
        <dbReference type="Proteomes" id="UP000001075"/>
    </source>
</evidence>
<proteinExistence type="predicted"/>
<organism evidence="1 2">
    <name type="scientific">Cricetulus griseus</name>
    <name type="common">Chinese hamster</name>
    <name type="synonym">Cricetulus barabensis griseus</name>
    <dbReference type="NCBI Taxonomy" id="10029"/>
    <lineage>
        <taxon>Eukaryota</taxon>
        <taxon>Metazoa</taxon>
        <taxon>Chordata</taxon>
        <taxon>Craniata</taxon>
        <taxon>Vertebrata</taxon>
        <taxon>Euteleostomi</taxon>
        <taxon>Mammalia</taxon>
        <taxon>Eutheria</taxon>
        <taxon>Euarchontoglires</taxon>
        <taxon>Glires</taxon>
        <taxon>Rodentia</taxon>
        <taxon>Myomorpha</taxon>
        <taxon>Muroidea</taxon>
        <taxon>Cricetidae</taxon>
        <taxon>Cricetinae</taxon>
        <taxon>Cricetulus</taxon>
    </lineage>
</organism>
<dbReference type="InParanoid" id="G3H0D9"/>
<dbReference type="Proteomes" id="UP000001075">
    <property type="component" value="Unassembled WGS sequence"/>
</dbReference>
<evidence type="ECO:0000313" key="1">
    <source>
        <dbReference type="EMBL" id="EGW03770.1"/>
    </source>
</evidence>
<gene>
    <name evidence="1" type="ORF">I79_003593</name>
</gene>
<dbReference type="AlphaFoldDB" id="G3H0D9"/>
<dbReference type="EMBL" id="JH000090">
    <property type="protein sequence ID" value="EGW03770.1"/>
    <property type="molecule type" value="Genomic_DNA"/>
</dbReference>
<reference evidence="2" key="1">
    <citation type="journal article" date="2011" name="Nat. Biotechnol.">
        <title>The genomic sequence of the Chinese hamster ovary (CHO)-K1 cell line.</title>
        <authorList>
            <person name="Xu X."/>
            <person name="Nagarajan H."/>
            <person name="Lewis N.E."/>
            <person name="Pan S."/>
            <person name="Cai Z."/>
            <person name="Liu X."/>
            <person name="Chen W."/>
            <person name="Xie M."/>
            <person name="Wang W."/>
            <person name="Hammond S."/>
            <person name="Andersen M.R."/>
            <person name="Neff N."/>
            <person name="Passarelli B."/>
            <person name="Koh W."/>
            <person name="Fan H.C."/>
            <person name="Wang J."/>
            <person name="Gui Y."/>
            <person name="Lee K.H."/>
            <person name="Betenbaugh M.J."/>
            <person name="Quake S.R."/>
            <person name="Famili I."/>
            <person name="Palsson B.O."/>
            <person name="Wang J."/>
        </authorList>
    </citation>
    <scope>NUCLEOTIDE SEQUENCE [LARGE SCALE GENOMIC DNA]</scope>
    <source>
        <strain evidence="2">CHO K1 cell line</strain>
    </source>
</reference>
<name>G3H0D9_CRIGR</name>
<accession>G3H0D9</accession>